<organism evidence="1 2">
    <name type="scientific">Eubacterium segne</name>
    <dbReference type="NCBI Taxonomy" id="2763045"/>
    <lineage>
        <taxon>Bacteria</taxon>
        <taxon>Bacillati</taxon>
        <taxon>Bacillota</taxon>
        <taxon>Clostridia</taxon>
        <taxon>Eubacteriales</taxon>
        <taxon>Eubacteriaceae</taxon>
        <taxon>Eubacterium</taxon>
    </lineage>
</organism>
<gene>
    <name evidence="1" type="ORF">H8S00_11105</name>
</gene>
<protein>
    <recommendedName>
        <fullName evidence="3">HeH/LEM domain-containing protein</fullName>
    </recommendedName>
</protein>
<comment type="caution">
    <text evidence="1">The sequence shown here is derived from an EMBL/GenBank/DDBJ whole genome shotgun (WGS) entry which is preliminary data.</text>
</comment>
<evidence type="ECO:0008006" key="3">
    <source>
        <dbReference type="Google" id="ProtNLM"/>
    </source>
</evidence>
<sequence>MRAIKDNKVYTVSESNMDEYLALGYDILDDKGKLIKRSPKSTVSYAEYETVVKERDELKELVSKLKSSGDKFSSMELDELKAYALEKGVDLGNATSRDGIIKKIKAVE</sequence>
<name>A0ABR7F4I0_9FIRM</name>
<accession>A0ABR7F4I0</accession>
<dbReference type="Proteomes" id="UP000597877">
    <property type="component" value="Unassembled WGS sequence"/>
</dbReference>
<keyword evidence="2" id="KW-1185">Reference proteome</keyword>
<evidence type="ECO:0000313" key="2">
    <source>
        <dbReference type="Proteomes" id="UP000597877"/>
    </source>
</evidence>
<dbReference type="EMBL" id="JACOOZ010000008">
    <property type="protein sequence ID" value="MBC5668519.1"/>
    <property type="molecule type" value="Genomic_DNA"/>
</dbReference>
<proteinExistence type="predicted"/>
<dbReference type="RefSeq" id="WP_186840554.1">
    <property type="nucleotide sequence ID" value="NZ_JACOOZ010000008.1"/>
</dbReference>
<evidence type="ECO:0000313" key="1">
    <source>
        <dbReference type="EMBL" id="MBC5668519.1"/>
    </source>
</evidence>
<reference evidence="1 2" key="1">
    <citation type="submission" date="2020-08" db="EMBL/GenBank/DDBJ databases">
        <title>Genome public.</title>
        <authorList>
            <person name="Liu C."/>
            <person name="Sun Q."/>
        </authorList>
    </citation>
    <scope>NUCLEOTIDE SEQUENCE [LARGE SCALE GENOMIC DNA]</scope>
    <source>
        <strain evidence="1 2">BX4</strain>
    </source>
</reference>